<gene>
    <name evidence="2" type="ORF">MU0083_000183</name>
</gene>
<feature type="chain" id="PRO_5047475011" description="DUF3558 domain-containing protein" evidence="1">
    <location>
        <begin position="21"/>
        <end position="201"/>
    </location>
</feature>
<dbReference type="PROSITE" id="PS51257">
    <property type="entry name" value="PROKAR_LIPOPROTEIN"/>
    <property type="match status" value="1"/>
</dbReference>
<sequence>MHRQSRKAMVTATLVLPVAAALLSGCGGSGKSETVEMQGVRLPKAMGEYTLCQLVVQEGPQQSTDTVKAGEAPQPNPVEDPKSLAVLLTVPYFKLDAKQRDAANDGCPKQDTEVPGYNLQVLRYASPEIAQHRFGDVMSKQYTEVLDGAHCDSAKAPTGKPASECFVVNGETVFVATVRPESGMPTRQELAQAPGAVSAVQ</sequence>
<keyword evidence="3" id="KW-1185">Reference proteome</keyword>
<evidence type="ECO:0000256" key="1">
    <source>
        <dbReference type="SAM" id="SignalP"/>
    </source>
</evidence>
<evidence type="ECO:0000313" key="3">
    <source>
        <dbReference type="Proteomes" id="UP001190336"/>
    </source>
</evidence>
<dbReference type="EMBL" id="OY726394">
    <property type="protein sequence ID" value="CAJ1493171.1"/>
    <property type="molecule type" value="Genomic_DNA"/>
</dbReference>
<evidence type="ECO:0000313" key="2">
    <source>
        <dbReference type="EMBL" id="CAJ1493171.1"/>
    </source>
</evidence>
<dbReference type="RefSeq" id="WP_308474836.1">
    <property type="nucleotide sequence ID" value="NZ_OY726394.1"/>
</dbReference>
<name>A0ABN9MQM1_9MYCO</name>
<organism evidence="2 3">
    <name type="scientific">[Mycobacterium] kokjensenii</name>
    <dbReference type="NCBI Taxonomy" id="3064287"/>
    <lineage>
        <taxon>Bacteria</taxon>
        <taxon>Bacillati</taxon>
        <taxon>Actinomycetota</taxon>
        <taxon>Actinomycetes</taxon>
        <taxon>Mycobacteriales</taxon>
        <taxon>Mycobacteriaceae</taxon>
        <taxon>Mycolicibacter</taxon>
    </lineage>
</organism>
<feature type="signal peptide" evidence="1">
    <location>
        <begin position="1"/>
        <end position="20"/>
    </location>
</feature>
<reference evidence="2 3" key="1">
    <citation type="submission" date="2023-08" db="EMBL/GenBank/DDBJ databases">
        <authorList>
            <person name="Folkvardsen B D."/>
            <person name="Norman A."/>
        </authorList>
    </citation>
    <scope>NUCLEOTIDE SEQUENCE [LARGE SCALE GENOMIC DNA]</scope>
    <source>
        <strain evidence="2 3">Mu0083</strain>
    </source>
</reference>
<accession>A0ABN9MQM1</accession>
<keyword evidence="1" id="KW-0732">Signal</keyword>
<evidence type="ECO:0008006" key="4">
    <source>
        <dbReference type="Google" id="ProtNLM"/>
    </source>
</evidence>
<protein>
    <recommendedName>
        <fullName evidence="4">DUF3558 domain-containing protein</fullName>
    </recommendedName>
</protein>
<dbReference type="Proteomes" id="UP001190336">
    <property type="component" value="Chromosome"/>
</dbReference>
<proteinExistence type="predicted"/>